<evidence type="ECO:0000313" key="9">
    <source>
        <dbReference type="Proteomes" id="UP000821837"/>
    </source>
</evidence>
<dbReference type="Gene3D" id="3.20.20.80">
    <property type="entry name" value="Glycosidases"/>
    <property type="match status" value="1"/>
</dbReference>
<evidence type="ECO:0000256" key="1">
    <source>
        <dbReference type="ARBA" id="ARBA00001013"/>
    </source>
</evidence>
<evidence type="ECO:0000313" key="8">
    <source>
        <dbReference type="EMBL" id="KAH7962696.1"/>
    </source>
</evidence>
<dbReference type="GO" id="GO:0016020">
    <property type="term" value="C:membrane"/>
    <property type="evidence" value="ECO:0007669"/>
    <property type="project" value="GOC"/>
</dbReference>
<sequence length="110" mass="12655">MNRLIGPWVLDKVHKSYPDKFILPSEACTGYSMKERGVKLGNWERAEEYASDILQDLNHWASGWTDWNLALDTGGGPTWVKNFVDSPIIVNATAEEFYKQPMYYALGHFR</sequence>
<dbReference type="InterPro" id="IPR033453">
    <property type="entry name" value="Glyco_hydro_30_TIM-barrel"/>
</dbReference>
<dbReference type="GO" id="GO:0006680">
    <property type="term" value="P:glucosylceramide catabolic process"/>
    <property type="evidence" value="ECO:0007669"/>
    <property type="project" value="TreeGrafter"/>
</dbReference>
<comment type="caution">
    <text evidence="8">The sequence shown here is derived from an EMBL/GenBank/DDBJ whole genome shotgun (WGS) entry which is preliminary data.</text>
</comment>
<dbReference type="SUPFAM" id="SSF51445">
    <property type="entry name" value="(Trans)glycosidases"/>
    <property type="match status" value="1"/>
</dbReference>
<accession>A0A9D4Q452</accession>
<dbReference type="InterPro" id="IPR017853">
    <property type="entry name" value="GH"/>
</dbReference>
<evidence type="ECO:0000256" key="6">
    <source>
        <dbReference type="RuleBase" id="RU361188"/>
    </source>
</evidence>
<dbReference type="EMBL" id="JABSTV010001249">
    <property type="protein sequence ID" value="KAH7962696.1"/>
    <property type="molecule type" value="Genomic_DNA"/>
</dbReference>
<dbReference type="Proteomes" id="UP000821837">
    <property type="component" value="Chromosome 3"/>
</dbReference>
<keyword evidence="5 6" id="KW-0378">Hydrolase</keyword>
<evidence type="ECO:0000256" key="3">
    <source>
        <dbReference type="ARBA" id="ARBA00012658"/>
    </source>
</evidence>
<keyword evidence="6" id="KW-0746">Sphingolipid metabolism</keyword>
<evidence type="ECO:0000256" key="2">
    <source>
        <dbReference type="ARBA" id="ARBA00005382"/>
    </source>
</evidence>
<dbReference type="AlphaFoldDB" id="A0A9D4Q452"/>
<organism evidence="8 9">
    <name type="scientific">Rhipicephalus sanguineus</name>
    <name type="common">Brown dog tick</name>
    <name type="synonym">Ixodes sanguineus</name>
    <dbReference type="NCBI Taxonomy" id="34632"/>
    <lineage>
        <taxon>Eukaryota</taxon>
        <taxon>Metazoa</taxon>
        <taxon>Ecdysozoa</taxon>
        <taxon>Arthropoda</taxon>
        <taxon>Chelicerata</taxon>
        <taxon>Arachnida</taxon>
        <taxon>Acari</taxon>
        <taxon>Parasitiformes</taxon>
        <taxon>Ixodida</taxon>
        <taxon>Ixodoidea</taxon>
        <taxon>Ixodidae</taxon>
        <taxon>Rhipicephalinae</taxon>
        <taxon>Rhipicephalus</taxon>
        <taxon>Rhipicephalus</taxon>
    </lineage>
</organism>
<feature type="domain" description="Glycosyl hydrolase family 30 TIM-barrel" evidence="7">
    <location>
        <begin position="10"/>
        <end position="109"/>
    </location>
</feature>
<protein>
    <recommendedName>
        <fullName evidence="3 6">Glucosylceramidase</fullName>
        <ecNumber evidence="3 6">3.2.1.45</ecNumber>
    </recommendedName>
</protein>
<dbReference type="PANTHER" id="PTHR11069:SF23">
    <property type="entry name" value="LYSOSOMAL ACID GLUCOSYLCERAMIDASE"/>
    <property type="match status" value="1"/>
</dbReference>
<evidence type="ECO:0000259" key="7">
    <source>
        <dbReference type="Pfam" id="PF02055"/>
    </source>
</evidence>
<dbReference type="EC" id="3.2.1.45" evidence="3 6"/>
<dbReference type="InterPro" id="IPR001139">
    <property type="entry name" value="Glyco_hydro_30"/>
</dbReference>
<keyword evidence="6" id="KW-0326">Glycosidase</keyword>
<reference evidence="8" key="2">
    <citation type="submission" date="2021-09" db="EMBL/GenBank/DDBJ databases">
        <authorList>
            <person name="Jia N."/>
            <person name="Wang J."/>
            <person name="Shi W."/>
            <person name="Du L."/>
            <person name="Sun Y."/>
            <person name="Zhan W."/>
            <person name="Jiang J."/>
            <person name="Wang Q."/>
            <person name="Zhang B."/>
            <person name="Ji P."/>
            <person name="Sakyi L.B."/>
            <person name="Cui X."/>
            <person name="Yuan T."/>
            <person name="Jiang B."/>
            <person name="Yang W."/>
            <person name="Lam T.T.-Y."/>
            <person name="Chang Q."/>
            <person name="Ding S."/>
            <person name="Wang X."/>
            <person name="Zhu J."/>
            <person name="Ruan X."/>
            <person name="Zhao L."/>
            <person name="Wei J."/>
            <person name="Que T."/>
            <person name="Du C."/>
            <person name="Cheng J."/>
            <person name="Dai P."/>
            <person name="Han X."/>
            <person name="Huang E."/>
            <person name="Gao Y."/>
            <person name="Liu J."/>
            <person name="Shao H."/>
            <person name="Ye R."/>
            <person name="Li L."/>
            <person name="Wei W."/>
            <person name="Wang X."/>
            <person name="Wang C."/>
            <person name="Huo Q."/>
            <person name="Li W."/>
            <person name="Guo W."/>
            <person name="Chen H."/>
            <person name="Chen S."/>
            <person name="Zhou L."/>
            <person name="Zhou L."/>
            <person name="Ni X."/>
            <person name="Tian J."/>
            <person name="Zhou Y."/>
            <person name="Sheng Y."/>
            <person name="Liu T."/>
            <person name="Pan Y."/>
            <person name="Xia L."/>
            <person name="Li J."/>
            <person name="Zhao F."/>
            <person name="Cao W."/>
        </authorList>
    </citation>
    <scope>NUCLEOTIDE SEQUENCE</scope>
    <source>
        <strain evidence="8">Rsan-2018</strain>
        <tissue evidence="8">Larvae</tissue>
    </source>
</reference>
<evidence type="ECO:0000256" key="5">
    <source>
        <dbReference type="ARBA" id="ARBA00022801"/>
    </source>
</evidence>
<comment type="catalytic activity">
    <reaction evidence="1">
        <text>a beta-D-glucosyl-(1&lt;-&gt;1')-N-acylsphing-4-enine + H2O = an N-acylsphing-4-enine + D-glucose</text>
        <dbReference type="Rhea" id="RHEA:13269"/>
        <dbReference type="ChEBI" id="CHEBI:4167"/>
        <dbReference type="ChEBI" id="CHEBI:15377"/>
        <dbReference type="ChEBI" id="CHEBI:22801"/>
        <dbReference type="ChEBI" id="CHEBI:52639"/>
        <dbReference type="EC" id="3.2.1.45"/>
    </reaction>
    <physiologicalReaction direction="left-to-right" evidence="1">
        <dbReference type="Rhea" id="RHEA:13270"/>
    </physiologicalReaction>
</comment>
<keyword evidence="9" id="KW-1185">Reference proteome</keyword>
<dbReference type="Pfam" id="PF02055">
    <property type="entry name" value="Glyco_hydro_30"/>
    <property type="match status" value="1"/>
</dbReference>
<dbReference type="GO" id="GO:0004348">
    <property type="term" value="F:glucosylceramidase activity"/>
    <property type="evidence" value="ECO:0007669"/>
    <property type="project" value="UniProtKB-EC"/>
</dbReference>
<dbReference type="PANTHER" id="PTHR11069">
    <property type="entry name" value="GLUCOSYLCERAMIDASE"/>
    <property type="match status" value="1"/>
</dbReference>
<proteinExistence type="inferred from homology"/>
<comment type="similarity">
    <text evidence="2 6">Belongs to the glycosyl hydrolase 30 family.</text>
</comment>
<keyword evidence="6" id="KW-0443">Lipid metabolism</keyword>
<keyword evidence="4" id="KW-0732">Signal</keyword>
<dbReference type="VEuPathDB" id="VectorBase:RSAN_035721"/>
<reference evidence="8" key="1">
    <citation type="journal article" date="2020" name="Cell">
        <title>Large-Scale Comparative Analyses of Tick Genomes Elucidate Their Genetic Diversity and Vector Capacities.</title>
        <authorList>
            <consortium name="Tick Genome and Microbiome Consortium (TIGMIC)"/>
            <person name="Jia N."/>
            <person name="Wang J."/>
            <person name="Shi W."/>
            <person name="Du L."/>
            <person name="Sun Y."/>
            <person name="Zhan W."/>
            <person name="Jiang J.F."/>
            <person name="Wang Q."/>
            <person name="Zhang B."/>
            <person name="Ji P."/>
            <person name="Bell-Sakyi L."/>
            <person name="Cui X.M."/>
            <person name="Yuan T.T."/>
            <person name="Jiang B.G."/>
            <person name="Yang W.F."/>
            <person name="Lam T.T."/>
            <person name="Chang Q.C."/>
            <person name="Ding S.J."/>
            <person name="Wang X.J."/>
            <person name="Zhu J.G."/>
            <person name="Ruan X.D."/>
            <person name="Zhao L."/>
            <person name="Wei J.T."/>
            <person name="Ye R.Z."/>
            <person name="Que T.C."/>
            <person name="Du C.H."/>
            <person name="Zhou Y.H."/>
            <person name="Cheng J.X."/>
            <person name="Dai P.F."/>
            <person name="Guo W.B."/>
            <person name="Han X.H."/>
            <person name="Huang E.J."/>
            <person name="Li L.F."/>
            <person name="Wei W."/>
            <person name="Gao Y.C."/>
            <person name="Liu J.Z."/>
            <person name="Shao H.Z."/>
            <person name="Wang X."/>
            <person name="Wang C.C."/>
            <person name="Yang T.C."/>
            <person name="Huo Q.B."/>
            <person name="Li W."/>
            <person name="Chen H.Y."/>
            <person name="Chen S.E."/>
            <person name="Zhou L.G."/>
            <person name="Ni X.B."/>
            <person name="Tian J.H."/>
            <person name="Sheng Y."/>
            <person name="Liu T."/>
            <person name="Pan Y.S."/>
            <person name="Xia L.Y."/>
            <person name="Li J."/>
            <person name="Zhao F."/>
            <person name="Cao W.C."/>
        </authorList>
    </citation>
    <scope>NUCLEOTIDE SEQUENCE</scope>
    <source>
        <strain evidence="8">Rsan-2018</strain>
    </source>
</reference>
<name>A0A9D4Q452_RHISA</name>
<gene>
    <name evidence="8" type="ORF">HPB52_017539</name>
</gene>
<evidence type="ECO:0000256" key="4">
    <source>
        <dbReference type="ARBA" id="ARBA00022729"/>
    </source>
</evidence>